<sequence length="152" mass="16400">MARTNEPIVVLGDSIVEMAPLPLTLLGVEVVNAGIGGIRASELAVIAPRLLDGFKPKLLVIALGANDASSSGSDFSNLLTTLRTYTPNLVGVSTTNDPATLVMMRERFHQAGVPFIAPEIRDDGKLPDAIHFNKRGYETWITSLVDQILRMM</sequence>
<dbReference type="InterPro" id="IPR001087">
    <property type="entry name" value="GDSL"/>
</dbReference>
<name>A0A176Z9C9_9BRAD</name>
<dbReference type="InterPro" id="IPR036514">
    <property type="entry name" value="SGNH_hydro_sf"/>
</dbReference>
<dbReference type="CDD" id="cd00229">
    <property type="entry name" value="SGNH_hydrolase"/>
    <property type="match status" value="1"/>
</dbReference>
<dbReference type="SUPFAM" id="SSF52266">
    <property type="entry name" value="SGNH hydrolase"/>
    <property type="match status" value="1"/>
</dbReference>
<dbReference type="Gene3D" id="3.40.50.1110">
    <property type="entry name" value="SGNH hydrolase"/>
    <property type="match status" value="1"/>
</dbReference>
<dbReference type="EMBL" id="LUUB01000014">
    <property type="protein sequence ID" value="OAF16485.1"/>
    <property type="molecule type" value="Genomic_DNA"/>
</dbReference>
<dbReference type="RefSeq" id="WP_063696120.1">
    <property type="nucleotide sequence ID" value="NZ_LUUB01000014.1"/>
</dbReference>
<reference evidence="1 2" key="1">
    <citation type="submission" date="2016-03" db="EMBL/GenBank/DDBJ databases">
        <title>Draft Genome Sequence of the Strain BR 10245 (Bradyrhizobium sp.) isolated from nodules of Centrolobium paraense.</title>
        <authorList>
            <person name="Simoes-Araujo J.L.Sr."/>
            <person name="Barauna A.C."/>
            <person name="Silva K."/>
            <person name="Zilli J.E."/>
        </authorList>
    </citation>
    <scope>NUCLEOTIDE SEQUENCE [LARGE SCALE GENOMIC DNA]</scope>
    <source>
        <strain evidence="1 2">BR 10245</strain>
    </source>
</reference>
<evidence type="ECO:0008006" key="3">
    <source>
        <dbReference type="Google" id="ProtNLM"/>
    </source>
</evidence>
<organism evidence="1 2">
    <name type="scientific">Bradyrhizobium centrolobii</name>
    <dbReference type="NCBI Taxonomy" id="1505087"/>
    <lineage>
        <taxon>Bacteria</taxon>
        <taxon>Pseudomonadati</taxon>
        <taxon>Pseudomonadota</taxon>
        <taxon>Alphaproteobacteria</taxon>
        <taxon>Hyphomicrobiales</taxon>
        <taxon>Nitrobacteraceae</taxon>
        <taxon>Bradyrhizobium</taxon>
    </lineage>
</organism>
<accession>A0A176Z9C9</accession>
<dbReference type="STRING" id="1505087.AYJ54_37945"/>
<dbReference type="Pfam" id="PF00657">
    <property type="entry name" value="Lipase_GDSL"/>
    <property type="match status" value="1"/>
</dbReference>
<dbReference type="AlphaFoldDB" id="A0A176Z9C9"/>
<keyword evidence="2" id="KW-1185">Reference proteome</keyword>
<proteinExistence type="predicted"/>
<dbReference type="Proteomes" id="UP000076959">
    <property type="component" value="Unassembled WGS sequence"/>
</dbReference>
<evidence type="ECO:0000313" key="2">
    <source>
        <dbReference type="Proteomes" id="UP000076959"/>
    </source>
</evidence>
<comment type="caution">
    <text evidence="1">The sequence shown here is derived from an EMBL/GenBank/DDBJ whole genome shotgun (WGS) entry which is preliminary data.</text>
</comment>
<dbReference type="GO" id="GO:0016788">
    <property type="term" value="F:hydrolase activity, acting on ester bonds"/>
    <property type="evidence" value="ECO:0007669"/>
    <property type="project" value="InterPro"/>
</dbReference>
<dbReference type="OrthoDB" id="8355047at2"/>
<protein>
    <recommendedName>
        <fullName evidence="3">SGNH hydrolase-type esterase domain-containing protein</fullName>
    </recommendedName>
</protein>
<evidence type="ECO:0000313" key="1">
    <source>
        <dbReference type="EMBL" id="OAF16485.1"/>
    </source>
</evidence>
<gene>
    <name evidence="1" type="ORF">AYJ54_37945</name>
</gene>